<dbReference type="AlphaFoldDB" id="A0AA92ERN3"/>
<dbReference type="PANTHER" id="PTHR30255:SF2">
    <property type="entry name" value="SINGLE-STRANDED-DNA-SPECIFIC EXONUCLEASE RECJ"/>
    <property type="match status" value="1"/>
</dbReference>
<evidence type="ECO:0000313" key="10">
    <source>
        <dbReference type="EMBL" id="QGT95081.1"/>
    </source>
</evidence>
<evidence type="ECO:0000256" key="5">
    <source>
        <dbReference type="ARBA" id="ARBA00022839"/>
    </source>
</evidence>
<protein>
    <recommendedName>
        <fullName evidence="2">Single-stranded-DNA-specific exonuclease RecJ</fullName>
    </recommendedName>
</protein>
<dbReference type="GO" id="GO:0008409">
    <property type="term" value="F:5'-3' exonuclease activity"/>
    <property type="evidence" value="ECO:0007669"/>
    <property type="project" value="InterPro"/>
</dbReference>
<keyword evidence="3" id="KW-0540">Nuclease</keyword>
<keyword evidence="11" id="KW-1185">Reference proteome</keyword>
<reference evidence="10 11" key="1">
    <citation type="submission" date="2018-09" db="EMBL/GenBank/DDBJ databases">
        <title>Whole genome sequencing of Idiomarina andamanensis W-5T (LMG 29773T= JCM 31645T).</title>
        <authorList>
            <person name="Das S.K."/>
        </authorList>
    </citation>
    <scope>NUCLEOTIDE SEQUENCE [LARGE SCALE GENOMIC DNA]</scope>
    <source>
        <strain evidence="10 11">W-5T</strain>
    </source>
</reference>
<feature type="coiled-coil region" evidence="6">
    <location>
        <begin position="302"/>
        <end position="336"/>
    </location>
</feature>
<evidence type="ECO:0000256" key="3">
    <source>
        <dbReference type="ARBA" id="ARBA00022722"/>
    </source>
</evidence>
<dbReference type="InterPro" id="IPR041122">
    <property type="entry name" value="RecJ_OB"/>
</dbReference>
<proteinExistence type="inferred from homology"/>
<accession>A0AA92ERN3</accession>
<keyword evidence="5 10" id="KW-0269">Exonuclease</keyword>
<dbReference type="GO" id="GO:0006310">
    <property type="term" value="P:DNA recombination"/>
    <property type="evidence" value="ECO:0007669"/>
    <property type="project" value="InterPro"/>
</dbReference>
<organism evidence="10 11">
    <name type="scientific">Pseudidiomarina andamanensis</name>
    <dbReference type="NCBI Taxonomy" id="1940690"/>
    <lineage>
        <taxon>Bacteria</taxon>
        <taxon>Pseudomonadati</taxon>
        <taxon>Pseudomonadota</taxon>
        <taxon>Gammaproteobacteria</taxon>
        <taxon>Alteromonadales</taxon>
        <taxon>Idiomarinaceae</taxon>
        <taxon>Pseudidiomarina</taxon>
    </lineage>
</organism>
<keyword evidence="4" id="KW-0378">Hydrolase</keyword>
<evidence type="ECO:0000313" key="11">
    <source>
        <dbReference type="Proteomes" id="UP000427820"/>
    </source>
</evidence>
<dbReference type="InterPro" id="IPR051673">
    <property type="entry name" value="SSDNA_exonuclease_RecJ"/>
</dbReference>
<comment type="similarity">
    <text evidence="1">Belongs to the RecJ family.</text>
</comment>
<dbReference type="Proteomes" id="UP000427820">
    <property type="component" value="Chromosome"/>
</dbReference>
<feature type="domain" description="DHHA1" evidence="8">
    <location>
        <begin position="352"/>
        <end position="447"/>
    </location>
</feature>
<dbReference type="Pfam" id="PF01368">
    <property type="entry name" value="DHH"/>
    <property type="match status" value="1"/>
</dbReference>
<evidence type="ECO:0000256" key="2">
    <source>
        <dbReference type="ARBA" id="ARBA00019841"/>
    </source>
</evidence>
<dbReference type="InterPro" id="IPR004610">
    <property type="entry name" value="RecJ"/>
</dbReference>
<evidence type="ECO:0000256" key="6">
    <source>
        <dbReference type="SAM" id="Coils"/>
    </source>
</evidence>
<dbReference type="KEGG" id="panm:D3795_02355"/>
<dbReference type="InterPro" id="IPR038763">
    <property type="entry name" value="DHH_sf"/>
</dbReference>
<dbReference type="Pfam" id="PF02272">
    <property type="entry name" value="DHHA1"/>
    <property type="match status" value="1"/>
</dbReference>
<feature type="domain" description="RecJ OB" evidence="9">
    <location>
        <begin position="463"/>
        <end position="566"/>
    </location>
</feature>
<dbReference type="SUPFAM" id="SSF64182">
    <property type="entry name" value="DHH phosphoesterases"/>
    <property type="match status" value="1"/>
</dbReference>
<dbReference type="Pfam" id="PF17768">
    <property type="entry name" value="RecJ_OB"/>
    <property type="match status" value="1"/>
</dbReference>
<dbReference type="Gene3D" id="3.10.310.30">
    <property type="match status" value="1"/>
</dbReference>
<sequence>MMTDISIQRRPKVEVGDWAAGLPPLLAQILARRGIAEAQQLDLGAKQLPHFNLLKGTDVAAKILADAIARQQAICICGDFDADGATSTALMVSVLQALSAQRVSYIVPNRFADGYGLSPAVVAQAQQQGAEIIVTVDSGISCHAGVAAAKAAGMTVIITDHHLPGAQLPNADVIVNPNQPNCEFPSPNIAGVGVAFYVLLALRNELRERGIETPNLAQWLDLVAVGTVADVVKLDGVNRILVQQGLQRIRAGYCRPGIAALLQVANRDPQQLQASDLGFAIGPRINAAGRLDDMAAGIECLLAQNLAQAQELASQLDALNKARRNIETEMREEAEAYVAQLNADGDRLPAALVLYQAGWHQGVVGIVAGRVKEQCHRPVIAFADSDDGYLKGSARSIPGLHIRDVLERVHSLYPHLIERFGGHAMAAGLSLAHENLNEFRQAFTQQVEIWLGDEELTRTIWSDGELDADYLQEPFVRQLEAYGPWGQGFPEPIFDGEFRIVDHRVVGERHLKLVLETPQRVVVDAIAFNIDLKIWPDDSVQRLHAAYKVQLNHFRGRTSVQLQLEHFYALR</sequence>
<dbReference type="Gene3D" id="3.90.1640.30">
    <property type="match status" value="1"/>
</dbReference>
<dbReference type="GO" id="GO:0003676">
    <property type="term" value="F:nucleic acid binding"/>
    <property type="evidence" value="ECO:0007669"/>
    <property type="project" value="InterPro"/>
</dbReference>
<feature type="domain" description="DDH" evidence="7">
    <location>
        <begin position="74"/>
        <end position="227"/>
    </location>
</feature>
<evidence type="ECO:0000259" key="7">
    <source>
        <dbReference type="Pfam" id="PF01368"/>
    </source>
</evidence>
<dbReference type="InterPro" id="IPR003156">
    <property type="entry name" value="DHHA1_dom"/>
</dbReference>
<dbReference type="NCBIfam" id="TIGR00644">
    <property type="entry name" value="recJ"/>
    <property type="match status" value="1"/>
</dbReference>
<evidence type="ECO:0000256" key="1">
    <source>
        <dbReference type="ARBA" id="ARBA00005915"/>
    </source>
</evidence>
<dbReference type="PANTHER" id="PTHR30255">
    <property type="entry name" value="SINGLE-STRANDED-DNA-SPECIFIC EXONUCLEASE RECJ"/>
    <property type="match status" value="1"/>
</dbReference>
<dbReference type="EMBL" id="CP032551">
    <property type="protein sequence ID" value="QGT95081.1"/>
    <property type="molecule type" value="Genomic_DNA"/>
</dbReference>
<evidence type="ECO:0000259" key="9">
    <source>
        <dbReference type="Pfam" id="PF17768"/>
    </source>
</evidence>
<dbReference type="FunFam" id="3.90.1640.30:FF:000001">
    <property type="entry name" value="Single-stranded-DNA-specific exonuclease RecJ"/>
    <property type="match status" value="1"/>
</dbReference>
<evidence type="ECO:0000259" key="8">
    <source>
        <dbReference type="Pfam" id="PF02272"/>
    </source>
</evidence>
<dbReference type="InterPro" id="IPR001667">
    <property type="entry name" value="DDH_dom"/>
</dbReference>
<gene>
    <name evidence="10" type="primary">recJ</name>
    <name evidence="10" type="ORF">D3795_02355</name>
</gene>
<keyword evidence="6" id="KW-0175">Coiled coil</keyword>
<name>A0AA92ERN3_9GAMM</name>
<evidence type="ECO:0000256" key="4">
    <source>
        <dbReference type="ARBA" id="ARBA00022801"/>
    </source>
</evidence>
<dbReference type="GO" id="GO:0006281">
    <property type="term" value="P:DNA repair"/>
    <property type="evidence" value="ECO:0007669"/>
    <property type="project" value="InterPro"/>
</dbReference>